<name>A0A2N8PHA5_STRNR</name>
<keyword evidence="3" id="KW-1185">Reference proteome</keyword>
<protein>
    <submittedName>
        <fullName evidence="2">Uncharacterized protein</fullName>
    </submittedName>
</protein>
<dbReference type="EMBL" id="LJSN01000002">
    <property type="protein sequence ID" value="PNE40413.1"/>
    <property type="molecule type" value="Genomic_DNA"/>
</dbReference>
<evidence type="ECO:0000313" key="3">
    <source>
        <dbReference type="Proteomes" id="UP000236047"/>
    </source>
</evidence>
<proteinExistence type="predicted"/>
<dbReference type="AlphaFoldDB" id="A0A2N8PHA5"/>
<organism evidence="2 3">
    <name type="scientific">Streptomyces noursei</name>
    <name type="common">Streptomyces albulus</name>
    <dbReference type="NCBI Taxonomy" id="1971"/>
    <lineage>
        <taxon>Bacteria</taxon>
        <taxon>Bacillati</taxon>
        <taxon>Actinomycetota</taxon>
        <taxon>Actinomycetes</taxon>
        <taxon>Kitasatosporales</taxon>
        <taxon>Streptomycetaceae</taxon>
        <taxon>Streptomyces</taxon>
    </lineage>
</organism>
<evidence type="ECO:0000313" key="2">
    <source>
        <dbReference type="EMBL" id="PNE40413.1"/>
    </source>
</evidence>
<gene>
    <name evidence="2" type="ORF">AOB60_05540</name>
</gene>
<comment type="caution">
    <text evidence="2">The sequence shown here is derived from an EMBL/GenBank/DDBJ whole genome shotgun (WGS) entry which is preliminary data.</text>
</comment>
<reference evidence="3" key="1">
    <citation type="submission" date="2015-09" db="EMBL/GenBank/DDBJ databases">
        <authorList>
            <person name="Graham D.E."/>
            <person name="Mahan K.M."/>
            <person name="Klingeman D.M."/>
            <person name="Fida T."/>
            <person name="Giannone R.J."/>
            <person name="Hettich R.L."/>
            <person name="Parry R.J."/>
            <person name="Spain J.C."/>
        </authorList>
    </citation>
    <scope>NUCLEOTIDE SEQUENCE [LARGE SCALE GENOMIC DNA]</scope>
    <source>
        <strain evidence="3">JCM 4701</strain>
    </source>
</reference>
<evidence type="ECO:0000256" key="1">
    <source>
        <dbReference type="SAM" id="MobiDB-lite"/>
    </source>
</evidence>
<dbReference type="Proteomes" id="UP000236047">
    <property type="component" value="Unassembled WGS sequence"/>
</dbReference>
<sequence length="92" mass="9203">MMDVPAVDPAPLQLHALIPVCELPGFAALPEDSPKDAAVLVSIAEHGSAVVPRSPDPGEDQGGLAVLDQPGLGTTEGMPHCEVSGPSSPASS</sequence>
<accession>A0A2N8PHA5</accession>
<feature type="region of interest" description="Disordered" evidence="1">
    <location>
        <begin position="50"/>
        <end position="92"/>
    </location>
</feature>